<dbReference type="PROSITE" id="PS51720">
    <property type="entry name" value="G_AIG1"/>
    <property type="match status" value="1"/>
</dbReference>
<evidence type="ECO:0000256" key="4">
    <source>
        <dbReference type="SAM" id="MobiDB-lite"/>
    </source>
</evidence>
<dbReference type="GeneID" id="107801996"/>
<keyword evidence="6" id="KW-1185">Reference proteome</keyword>
<evidence type="ECO:0000313" key="6">
    <source>
        <dbReference type="Proteomes" id="UP000790787"/>
    </source>
</evidence>
<evidence type="ECO:0000256" key="3">
    <source>
        <dbReference type="ARBA" id="ARBA00023134"/>
    </source>
</evidence>
<dbReference type="PANTHER" id="PTHR10903">
    <property type="entry name" value="GTPASE, IMAP FAMILY MEMBER-RELATED"/>
    <property type="match status" value="1"/>
</dbReference>
<proteinExistence type="inferred from homology"/>
<dbReference type="CDD" id="cd01852">
    <property type="entry name" value="AIG1"/>
    <property type="match status" value="1"/>
</dbReference>
<dbReference type="OMA" id="AFRSMHC"/>
<dbReference type="InterPro" id="IPR045058">
    <property type="entry name" value="GIMA/IAN/Toc"/>
</dbReference>
<dbReference type="GO" id="GO:0003924">
    <property type="term" value="F:GTPase activity"/>
    <property type="evidence" value="ECO:0000318"/>
    <property type="project" value="GO_Central"/>
</dbReference>
<dbReference type="PaxDb" id="4097-A0A1S4AWC8"/>
<protein>
    <submittedName>
        <fullName evidence="7">Immune-associated nucleotide-binding protein 1-like</fullName>
    </submittedName>
</protein>
<dbReference type="Proteomes" id="UP000790787">
    <property type="component" value="Chromosome 22"/>
</dbReference>
<organism evidence="6 7">
    <name type="scientific">Nicotiana tabacum</name>
    <name type="common">Common tobacco</name>
    <dbReference type="NCBI Taxonomy" id="4097"/>
    <lineage>
        <taxon>Eukaryota</taxon>
        <taxon>Viridiplantae</taxon>
        <taxon>Streptophyta</taxon>
        <taxon>Embryophyta</taxon>
        <taxon>Tracheophyta</taxon>
        <taxon>Spermatophyta</taxon>
        <taxon>Magnoliopsida</taxon>
        <taxon>eudicotyledons</taxon>
        <taxon>Gunneridae</taxon>
        <taxon>Pentapetalae</taxon>
        <taxon>asterids</taxon>
        <taxon>lamiids</taxon>
        <taxon>Solanales</taxon>
        <taxon>Solanaceae</taxon>
        <taxon>Nicotianoideae</taxon>
        <taxon>Nicotianeae</taxon>
        <taxon>Nicotiana</taxon>
    </lineage>
</organism>
<dbReference type="AlphaFoldDB" id="A0A1S4AWC8"/>
<dbReference type="SUPFAM" id="SSF52540">
    <property type="entry name" value="P-loop containing nucleoside triphosphate hydrolases"/>
    <property type="match status" value="2"/>
</dbReference>
<reference evidence="6" key="1">
    <citation type="journal article" date="2014" name="Nat. Commun.">
        <title>The tobacco genome sequence and its comparison with those of tomato and potato.</title>
        <authorList>
            <person name="Sierro N."/>
            <person name="Battey J.N."/>
            <person name="Ouadi S."/>
            <person name="Bakaher N."/>
            <person name="Bovet L."/>
            <person name="Willig A."/>
            <person name="Goepfert S."/>
            <person name="Peitsch M.C."/>
            <person name="Ivanov N.V."/>
        </authorList>
    </citation>
    <scope>NUCLEOTIDE SEQUENCE [LARGE SCALE GENOMIC DNA]</scope>
</reference>
<feature type="compositionally biased region" description="Basic and acidic residues" evidence="4">
    <location>
        <begin position="8"/>
        <end position="17"/>
    </location>
</feature>
<accession>A0A1S4AWC8</accession>
<comment type="similarity">
    <text evidence="1">Belongs to the TRAFAC class TrmE-Era-EngA-EngB-Septin-like GTPase superfamily. AIG1/Toc34/Toc159-like paraseptin GTPase family. IAN subfamily.</text>
</comment>
<reference evidence="7" key="2">
    <citation type="submission" date="2025-08" db="UniProtKB">
        <authorList>
            <consortium name="RefSeq"/>
        </authorList>
    </citation>
    <scope>IDENTIFICATION</scope>
    <source>
        <tissue evidence="7">Leaf</tissue>
    </source>
</reference>
<dbReference type="KEGG" id="nta:107801996"/>
<feature type="domain" description="AIG1-type G" evidence="5">
    <location>
        <begin position="99"/>
        <end position="317"/>
    </location>
</feature>
<dbReference type="Gene3D" id="3.40.50.300">
    <property type="entry name" value="P-loop containing nucleotide triphosphate hydrolases"/>
    <property type="match status" value="2"/>
</dbReference>
<feature type="region of interest" description="Disordered" evidence="4">
    <location>
        <begin position="1"/>
        <end position="36"/>
    </location>
</feature>
<evidence type="ECO:0000313" key="7">
    <source>
        <dbReference type="RefSeq" id="XP_016480915.1"/>
    </source>
</evidence>
<dbReference type="OrthoDB" id="8954335at2759"/>
<evidence type="ECO:0000256" key="1">
    <source>
        <dbReference type="ARBA" id="ARBA00008535"/>
    </source>
</evidence>
<evidence type="ECO:0000256" key="2">
    <source>
        <dbReference type="ARBA" id="ARBA00022741"/>
    </source>
</evidence>
<gene>
    <name evidence="7" type="primary">LOC107801996</name>
</gene>
<keyword evidence="3" id="KW-0342">GTP-binding</keyword>
<keyword evidence="2" id="KW-0547">Nucleotide-binding</keyword>
<dbReference type="PANTHER" id="PTHR10903:SF119">
    <property type="entry name" value="AIG1-TYPE G DOMAIN-CONTAINING PROTEIN"/>
    <property type="match status" value="1"/>
</dbReference>
<dbReference type="SMR" id="A0A1S4AWC8"/>
<dbReference type="STRING" id="4097.A0A1S4AWC8"/>
<dbReference type="Pfam" id="PF04548">
    <property type="entry name" value="AIG1"/>
    <property type="match status" value="2"/>
</dbReference>
<dbReference type="FunFam" id="3.40.50.300:FF:000840">
    <property type="entry name" value="Immune-associated nucleotide-binding protein 9"/>
    <property type="match status" value="1"/>
</dbReference>
<evidence type="ECO:0000259" key="5">
    <source>
        <dbReference type="PROSITE" id="PS51720"/>
    </source>
</evidence>
<dbReference type="InterPro" id="IPR006703">
    <property type="entry name" value="G_AIG1"/>
</dbReference>
<dbReference type="RefSeq" id="XP_016480915.1">
    <property type="nucleotide sequence ID" value="XM_016625429.1"/>
</dbReference>
<name>A0A1S4AWC8_TOBAC</name>
<dbReference type="GO" id="GO:0005525">
    <property type="term" value="F:GTP binding"/>
    <property type="evidence" value="ECO:0007669"/>
    <property type="project" value="UniProtKB-KW"/>
</dbReference>
<sequence length="390" mass="42949">MGGNAMNNDREFTRNNGERTPLVGRTGNGKSGTGNSILGRTAFRSMHCSSGVTTTCQLQRTQLDDGNILKVIDTPGYLIQQDKMGGSAMNNDPEITTDNGDRTLLLVGRTGDGKSATGNSILGRTAFRSMHCSSGVTTTCQLQWSQLDDGNMLNVIDTPVTDMADAVETVGLFNISRGPDYVLNELVKCIDLANDGVHAVLLVLSIRTRFSREEQATFQSFLDLFGSKISDYMIVVFTGGDEFDENDETLDDYLGLCPEALQGTLSMCGERRVLFDNKTKDPKKVADQLSNLLLHVNFVVEKNGGKPYTSDLFKDLKVNSNLLLDIKHLEEEVAKERVARLEAEESAEIAQKKLEYTSRLMRASLERPRQMATEELQASNLRLPGMCLIL</sequence>
<dbReference type="InterPro" id="IPR027417">
    <property type="entry name" value="P-loop_NTPase"/>
</dbReference>